<feature type="non-terminal residue" evidence="2">
    <location>
        <position position="1"/>
    </location>
</feature>
<dbReference type="Proteomes" id="UP000257109">
    <property type="component" value="Unassembled WGS sequence"/>
</dbReference>
<name>A0A371FCR5_MUCPR</name>
<organism evidence="2 3">
    <name type="scientific">Mucuna pruriens</name>
    <name type="common">Velvet bean</name>
    <name type="synonym">Dolichos pruriens</name>
    <dbReference type="NCBI Taxonomy" id="157652"/>
    <lineage>
        <taxon>Eukaryota</taxon>
        <taxon>Viridiplantae</taxon>
        <taxon>Streptophyta</taxon>
        <taxon>Embryophyta</taxon>
        <taxon>Tracheophyta</taxon>
        <taxon>Spermatophyta</taxon>
        <taxon>Magnoliopsida</taxon>
        <taxon>eudicotyledons</taxon>
        <taxon>Gunneridae</taxon>
        <taxon>Pentapetalae</taxon>
        <taxon>rosids</taxon>
        <taxon>fabids</taxon>
        <taxon>Fabales</taxon>
        <taxon>Fabaceae</taxon>
        <taxon>Papilionoideae</taxon>
        <taxon>50 kb inversion clade</taxon>
        <taxon>NPAAA clade</taxon>
        <taxon>indigoferoid/millettioid clade</taxon>
        <taxon>Phaseoleae</taxon>
        <taxon>Mucuna</taxon>
    </lineage>
</organism>
<comment type="caution">
    <text evidence="2">The sequence shown here is derived from an EMBL/GenBank/DDBJ whole genome shotgun (WGS) entry which is preliminary data.</text>
</comment>
<dbReference type="Gene3D" id="3.30.70.270">
    <property type="match status" value="1"/>
</dbReference>
<dbReference type="InterPro" id="IPR043128">
    <property type="entry name" value="Rev_trsase/Diguanyl_cyclase"/>
</dbReference>
<accession>A0A371FCR5</accession>
<dbReference type="OrthoDB" id="6139274at2759"/>
<dbReference type="AlphaFoldDB" id="A0A371FCR5"/>
<reference evidence="2" key="1">
    <citation type="submission" date="2018-05" db="EMBL/GenBank/DDBJ databases">
        <title>Draft genome of Mucuna pruriens seed.</title>
        <authorList>
            <person name="Nnadi N.E."/>
            <person name="Vos R."/>
            <person name="Hasami M.H."/>
            <person name="Devisetty U.K."/>
            <person name="Aguiy J.C."/>
        </authorList>
    </citation>
    <scope>NUCLEOTIDE SEQUENCE [LARGE SCALE GENOMIC DNA]</scope>
    <source>
        <strain evidence="2">JCA_2017</strain>
    </source>
</reference>
<dbReference type="InterPro" id="IPR041577">
    <property type="entry name" value="RT_RNaseH_2"/>
</dbReference>
<evidence type="ECO:0000313" key="2">
    <source>
        <dbReference type="EMBL" id="RDX76095.1"/>
    </source>
</evidence>
<evidence type="ECO:0000313" key="3">
    <source>
        <dbReference type="Proteomes" id="UP000257109"/>
    </source>
</evidence>
<gene>
    <name evidence="2" type="ORF">CR513_43948</name>
</gene>
<feature type="domain" description="Reverse transcriptase/retrotransposon-derived protein RNase H-like" evidence="1">
    <location>
        <begin position="66"/>
        <end position="145"/>
    </location>
</feature>
<evidence type="ECO:0000259" key="1">
    <source>
        <dbReference type="Pfam" id="PF17919"/>
    </source>
</evidence>
<dbReference type="PANTHER" id="PTHR48475:SF1">
    <property type="entry name" value="RNASE H TYPE-1 DOMAIN-CONTAINING PROTEIN"/>
    <property type="match status" value="1"/>
</dbReference>
<proteinExistence type="predicted"/>
<keyword evidence="3" id="KW-1185">Reference proteome</keyword>
<protein>
    <recommendedName>
        <fullName evidence="1">Reverse transcriptase/retrotransposon-derived protein RNase H-like domain-containing protein</fullName>
    </recommendedName>
</protein>
<dbReference type="Pfam" id="PF17919">
    <property type="entry name" value="RT_RNaseH_2"/>
    <property type="match status" value="1"/>
</dbReference>
<dbReference type="PANTHER" id="PTHR48475">
    <property type="entry name" value="RIBONUCLEASE H"/>
    <property type="match status" value="1"/>
</dbReference>
<sequence length="145" mass="16328">MEVYIDDMVIKSPSKNQHFEALADVFAVAGKFLGFMLTQRGIESNPEKCEAVINITIGFSGQRNANQPFSNPTILTKLVEGIPILIYLSISNKAISATLVQEFGKEQRPIYFIGKVLQGTETQYQKIEKATLTLIITIRRLRPYF</sequence>
<dbReference type="EMBL" id="QJKJ01009626">
    <property type="protein sequence ID" value="RDX76095.1"/>
    <property type="molecule type" value="Genomic_DNA"/>
</dbReference>
<dbReference type="SUPFAM" id="SSF56672">
    <property type="entry name" value="DNA/RNA polymerases"/>
    <property type="match status" value="1"/>
</dbReference>
<dbReference type="InterPro" id="IPR043502">
    <property type="entry name" value="DNA/RNA_pol_sf"/>
</dbReference>